<dbReference type="Proteomes" id="UP000277580">
    <property type="component" value="Unassembled WGS sequence"/>
</dbReference>
<dbReference type="InterPro" id="IPR036770">
    <property type="entry name" value="Ankyrin_rpt-contain_sf"/>
</dbReference>
<dbReference type="PANTHER" id="PTHR10039">
    <property type="entry name" value="AMELOGENIN"/>
    <property type="match status" value="1"/>
</dbReference>
<feature type="domain" description="GPI inositol-deacylase winged helix" evidence="1">
    <location>
        <begin position="116"/>
        <end position="199"/>
    </location>
</feature>
<organism evidence="2 3">
    <name type="scientific">Morchella conica CCBAS932</name>
    <dbReference type="NCBI Taxonomy" id="1392247"/>
    <lineage>
        <taxon>Eukaryota</taxon>
        <taxon>Fungi</taxon>
        <taxon>Dikarya</taxon>
        <taxon>Ascomycota</taxon>
        <taxon>Pezizomycotina</taxon>
        <taxon>Pezizomycetes</taxon>
        <taxon>Pezizales</taxon>
        <taxon>Morchellaceae</taxon>
        <taxon>Morchella</taxon>
    </lineage>
</organism>
<dbReference type="Pfam" id="PF22939">
    <property type="entry name" value="WHD_GPIID"/>
    <property type="match status" value="1"/>
</dbReference>
<dbReference type="Gene3D" id="1.25.40.20">
    <property type="entry name" value="Ankyrin repeat-containing domain"/>
    <property type="match status" value="1"/>
</dbReference>
<proteinExistence type="predicted"/>
<dbReference type="STRING" id="1392247.A0A3N4KDB6"/>
<keyword evidence="3" id="KW-1185">Reference proteome</keyword>
<dbReference type="InterPro" id="IPR055530">
    <property type="entry name" value="DUF7104"/>
</dbReference>
<evidence type="ECO:0000313" key="2">
    <source>
        <dbReference type="EMBL" id="RPB06401.1"/>
    </source>
</evidence>
<gene>
    <name evidence="2" type="ORF">P167DRAFT_569166</name>
</gene>
<reference evidence="2 3" key="1">
    <citation type="journal article" date="2018" name="Nat. Ecol. Evol.">
        <title>Pezizomycetes genomes reveal the molecular basis of ectomycorrhizal truffle lifestyle.</title>
        <authorList>
            <person name="Murat C."/>
            <person name="Payen T."/>
            <person name="Noel B."/>
            <person name="Kuo A."/>
            <person name="Morin E."/>
            <person name="Chen J."/>
            <person name="Kohler A."/>
            <person name="Krizsan K."/>
            <person name="Balestrini R."/>
            <person name="Da Silva C."/>
            <person name="Montanini B."/>
            <person name="Hainaut M."/>
            <person name="Levati E."/>
            <person name="Barry K.W."/>
            <person name="Belfiori B."/>
            <person name="Cichocki N."/>
            <person name="Clum A."/>
            <person name="Dockter R.B."/>
            <person name="Fauchery L."/>
            <person name="Guy J."/>
            <person name="Iotti M."/>
            <person name="Le Tacon F."/>
            <person name="Lindquist E.A."/>
            <person name="Lipzen A."/>
            <person name="Malagnac F."/>
            <person name="Mello A."/>
            <person name="Molinier V."/>
            <person name="Miyauchi S."/>
            <person name="Poulain J."/>
            <person name="Riccioni C."/>
            <person name="Rubini A."/>
            <person name="Sitrit Y."/>
            <person name="Splivallo R."/>
            <person name="Traeger S."/>
            <person name="Wang M."/>
            <person name="Zifcakova L."/>
            <person name="Wipf D."/>
            <person name="Zambonelli A."/>
            <person name="Paolocci F."/>
            <person name="Nowrousian M."/>
            <person name="Ottonello S."/>
            <person name="Baldrian P."/>
            <person name="Spatafora J.W."/>
            <person name="Henrissat B."/>
            <person name="Nagy L.G."/>
            <person name="Aury J.M."/>
            <person name="Wincker P."/>
            <person name="Grigoriev I.V."/>
            <person name="Bonfante P."/>
            <person name="Martin F.M."/>
        </authorList>
    </citation>
    <scope>NUCLEOTIDE SEQUENCE [LARGE SCALE GENOMIC DNA]</scope>
    <source>
        <strain evidence="2 3">CCBAS932</strain>
    </source>
</reference>
<dbReference type="InterPro" id="IPR054471">
    <property type="entry name" value="GPIID_WHD"/>
</dbReference>
<protein>
    <recommendedName>
        <fullName evidence="1">GPI inositol-deacylase winged helix domain-containing protein</fullName>
    </recommendedName>
</protein>
<dbReference type="Pfam" id="PF23397">
    <property type="entry name" value="DUF7104"/>
    <property type="match status" value="4"/>
</dbReference>
<evidence type="ECO:0000259" key="1">
    <source>
        <dbReference type="Pfam" id="PF22939"/>
    </source>
</evidence>
<evidence type="ECO:0000313" key="3">
    <source>
        <dbReference type="Proteomes" id="UP000277580"/>
    </source>
</evidence>
<accession>A0A3N4KDB6</accession>
<dbReference type="SUPFAM" id="SSF48403">
    <property type="entry name" value="Ankyrin repeat"/>
    <property type="match status" value="2"/>
</dbReference>
<dbReference type="EMBL" id="ML119377">
    <property type="protein sequence ID" value="RPB06401.1"/>
    <property type="molecule type" value="Genomic_DNA"/>
</dbReference>
<dbReference type="PANTHER" id="PTHR10039:SF14">
    <property type="entry name" value="NACHT DOMAIN-CONTAINING PROTEIN"/>
    <property type="match status" value="1"/>
</dbReference>
<dbReference type="OrthoDB" id="5290234at2759"/>
<sequence length="794" mass="87620">MIITSRPELPSTRDLPILTTILLEDRNKNDILQYINDHVSRLAKRKKHPSNLENDIQRALLDGAGGMFLWVSLTLYRLERSPGTSASSIRAQLKELPKDIPAIYASILEEIDFALREQAKRILEWVNSSKRPLSVEELKTVIALKVQREHTSIAIMQEHVENNLDHFFGSLFGPLLKIERDTVRFVHQSVKHFLGNLELMRKFDSREGAVSVRTGVMASEQYPVSAFHSTYREANLHLAIDCLTFLSSEEFEMRESQDALEYHSRLSEYLFLEYAATRWPEHGKETDRRGDQELVEAFLRLAHSDGTMNSAYQIYHEYEEHGKSGVCASLGFTDFVKALVEDGASTNDQGGVHGSALMASIWSRSEAVIKLLLNEENKNINTSETMLAEVSAWCKTTEPMELLLSRGVKVTEAAMIAAAKNWHGPEALRCLLAAGGQPTEPVLSTAVKFYQRKEPLDLLLDEGGKVTQAVVLAAIEGWKPDETIKTLLSRGDVEITEAMIVAIVGKGAVNTELLELMLCKNGTIQITDQIMATSARTSKERDVLKFLLSKGGKVTEDVLVAAAENHNGPQTLKFLLSKDRELQMTESMLLAATRNTPAKKYMDPLLHRGAKVTEAVTGAVLLAAARNRDGFEALEFLLISGGTKVIMSETMMLDAVGGPSAKQTMELLLSVGGQTKAASRGGQVTKRVIEAAGWSASKKFVEHLLSIDGTIPIAEEMLVEAARHTEGLEVLKFLLTKPDHKIPITEAMLVVAAKNKHATKYLLLLLKRGGESMITENVLEAAAGNWGGKGEDGT</sequence>
<dbReference type="AlphaFoldDB" id="A0A3N4KDB6"/>
<dbReference type="InParanoid" id="A0A3N4KDB6"/>
<name>A0A3N4KDB6_9PEZI</name>